<dbReference type="PANTHER" id="PTHR45708">
    <property type="entry name" value="ENDOCHITINASE"/>
    <property type="match status" value="1"/>
</dbReference>
<dbReference type="FunFam" id="3.20.20.80:FF:000015">
    <property type="entry name" value="Acidic endochitinase SE2"/>
    <property type="match status" value="1"/>
</dbReference>
<accession>A0A8T0S248</accession>
<sequence>MASFRQPHPLLAAASFLAAFAAVSSAGKVAVYWGQGGEEGTLADTCASGLYNFVNIAFVSAFGNGGGQPPVLNLANHCDPAAGTCAVFSSDIRSCQASDVKVLISLGGATATYSLTSAEEARGLADYLWDNFLGGTSASRPLGDAVLDGVDFDIEQGGGDHYDELARALSSRCNGACLLTAAPQCPYPDAHLGEAIETGLFSHVWVQFYNNPMAKCQYAPGDASDLEDAWARWTAGVPPPADVFLGLPAAESAADNGGYIDADTLKSQVLPAVRGAANYGGLMLWDRARDAASGYSSSLRGNV</sequence>
<dbReference type="GO" id="GO:0008843">
    <property type="term" value="F:endochitinase activity"/>
    <property type="evidence" value="ECO:0007669"/>
    <property type="project" value="UniProtKB-EC"/>
</dbReference>
<proteinExistence type="inferred from homology"/>
<evidence type="ECO:0000256" key="5">
    <source>
        <dbReference type="ARBA" id="ARBA00023157"/>
    </source>
</evidence>
<dbReference type="EMBL" id="CM029046">
    <property type="protein sequence ID" value="KAG2590876.1"/>
    <property type="molecule type" value="Genomic_DNA"/>
</dbReference>
<keyword evidence="3 8" id="KW-0378">Hydrolase</keyword>
<name>A0A8T0S248_PANVG</name>
<evidence type="ECO:0000313" key="13">
    <source>
        <dbReference type="Proteomes" id="UP000823388"/>
    </source>
</evidence>
<evidence type="ECO:0000256" key="8">
    <source>
        <dbReference type="RuleBase" id="RU000489"/>
    </source>
</evidence>
<evidence type="ECO:0000256" key="9">
    <source>
        <dbReference type="RuleBase" id="RU004453"/>
    </source>
</evidence>
<keyword evidence="13" id="KW-1185">Reference proteome</keyword>
<keyword evidence="4" id="KW-0146">Chitin degradation</keyword>
<keyword evidence="7" id="KW-0119">Carbohydrate metabolism</keyword>
<comment type="caution">
    <text evidence="12">The sequence shown here is derived from an EMBL/GenBank/DDBJ whole genome shotgun (WGS) entry which is preliminary data.</text>
</comment>
<reference evidence="12" key="1">
    <citation type="submission" date="2020-05" db="EMBL/GenBank/DDBJ databases">
        <title>WGS assembly of Panicum virgatum.</title>
        <authorList>
            <person name="Lovell J.T."/>
            <person name="Jenkins J."/>
            <person name="Shu S."/>
            <person name="Juenger T.E."/>
            <person name="Schmutz J."/>
        </authorList>
    </citation>
    <scope>NUCLEOTIDE SEQUENCE</scope>
    <source>
        <strain evidence="12">AP13</strain>
    </source>
</reference>
<dbReference type="OrthoDB" id="6020543at2759"/>
<dbReference type="PANTHER" id="PTHR45708:SF35">
    <property type="entry name" value="CHITINASE"/>
    <property type="match status" value="1"/>
</dbReference>
<comment type="similarity">
    <text evidence="9">Belongs to the glycosyl hydrolase 18 family.</text>
</comment>
<dbReference type="PROSITE" id="PS51910">
    <property type="entry name" value="GH18_2"/>
    <property type="match status" value="1"/>
</dbReference>
<dbReference type="PROSITE" id="PS01095">
    <property type="entry name" value="GH18_1"/>
    <property type="match status" value="1"/>
</dbReference>
<dbReference type="InterPro" id="IPR001223">
    <property type="entry name" value="Glyco_hydro18_cat"/>
</dbReference>
<dbReference type="AlphaFoldDB" id="A0A8T0S248"/>
<keyword evidence="7" id="KW-0624">Polysaccharide degradation</keyword>
<dbReference type="EC" id="3.2.1.14" evidence="2"/>
<keyword evidence="10" id="KW-0732">Signal</keyword>
<keyword evidence="6 8" id="KW-0326">Glycosidase</keyword>
<evidence type="ECO:0000256" key="4">
    <source>
        <dbReference type="ARBA" id="ARBA00023024"/>
    </source>
</evidence>
<evidence type="ECO:0000259" key="11">
    <source>
        <dbReference type="PROSITE" id="PS51910"/>
    </source>
</evidence>
<protein>
    <recommendedName>
        <fullName evidence="2">chitinase</fullName>
        <ecNumber evidence="2">3.2.1.14</ecNumber>
    </recommendedName>
</protein>
<organism evidence="12 13">
    <name type="scientific">Panicum virgatum</name>
    <name type="common">Blackwell switchgrass</name>
    <dbReference type="NCBI Taxonomy" id="38727"/>
    <lineage>
        <taxon>Eukaryota</taxon>
        <taxon>Viridiplantae</taxon>
        <taxon>Streptophyta</taxon>
        <taxon>Embryophyta</taxon>
        <taxon>Tracheophyta</taxon>
        <taxon>Spermatophyta</taxon>
        <taxon>Magnoliopsida</taxon>
        <taxon>Liliopsida</taxon>
        <taxon>Poales</taxon>
        <taxon>Poaceae</taxon>
        <taxon>PACMAD clade</taxon>
        <taxon>Panicoideae</taxon>
        <taxon>Panicodae</taxon>
        <taxon>Paniceae</taxon>
        <taxon>Panicinae</taxon>
        <taxon>Panicum</taxon>
        <taxon>Panicum sect. Hiantes</taxon>
    </lineage>
</organism>
<dbReference type="InterPro" id="IPR001579">
    <property type="entry name" value="Glyco_hydro_18_chit_AS"/>
</dbReference>
<dbReference type="InterPro" id="IPR017853">
    <property type="entry name" value="GH"/>
</dbReference>
<dbReference type="SUPFAM" id="SSF51445">
    <property type="entry name" value="(Trans)glycosidases"/>
    <property type="match status" value="1"/>
</dbReference>
<dbReference type="Pfam" id="PF00704">
    <property type="entry name" value="Glyco_hydro_18"/>
    <property type="match status" value="1"/>
</dbReference>
<evidence type="ECO:0000256" key="6">
    <source>
        <dbReference type="ARBA" id="ARBA00023295"/>
    </source>
</evidence>
<evidence type="ECO:0000256" key="1">
    <source>
        <dbReference type="ARBA" id="ARBA00000822"/>
    </source>
</evidence>
<evidence type="ECO:0000256" key="2">
    <source>
        <dbReference type="ARBA" id="ARBA00012729"/>
    </source>
</evidence>
<dbReference type="GO" id="GO:0000272">
    <property type="term" value="P:polysaccharide catabolic process"/>
    <property type="evidence" value="ECO:0007669"/>
    <property type="project" value="UniProtKB-KW"/>
</dbReference>
<dbReference type="CDD" id="cd02877">
    <property type="entry name" value="GH18_hevamine_XipI_class_III"/>
    <property type="match status" value="1"/>
</dbReference>
<dbReference type="InterPro" id="IPR045321">
    <property type="entry name" value="Cts1-like"/>
</dbReference>
<evidence type="ECO:0000256" key="3">
    <source>
        <dbReference type="ARBA" id="ARBA00022801"/>
    </source>
</evidence>
<comment type="catalytic activity">
    <reaction evidence="1">
        <text>Random endo-hydrolysis of N-acetyl-beta-D-glucosaminide (1-&gt;4)-beta-linkages in chitin and chitodextrins.</text>
        <dbReference type="EC" id="3.2.1.14"/>
    </reaction>
</comment>
<dbReference type="GO" id="GO:0006032">
    <property type="term" value="P:chitin catabolic process"/>
    <property type="evidence" value="ECO:0007669"/>
    <property type="project" value="UniProtKB-KW"/>
</dbReference>
<gene>
    <name evidence="12" type="ORF">PVAP13_5NG458800</name>
</gene>
<dbReference type="Proteomes" id="UP000823388">
    <property type="component" value="Chromosome 5N"/>
</dbReference>
<dbReference type="GO" id="GO:0005576">
    <property type="term" value="C:extracellular region"/>
    <property type="evidence" value="ECO:0007669"/>
    <property type="project" value="TreeGrafter"/>
</dbReference>
<feature type="domain" description="GH18" evidence="11">
    <location>
        <begin position="27"/>
        <end position="303"/>
    </location>
</feature>
<dbReference type="Gene3D" id="3.20.20.80">
    <property type="entry name" value="Glycosidases"/>
    <property type="match status" value="1"/>
</dbReference>
<evidence type="ECO:0000256" key="7">
    <source>
        <dbReference type="ARBA" id="ARBA00023326"/>
    </source>
</evidence>
<evidence type="ECO:0000256" key="10">
    <source>
        <dbReference type="SAM" id="SignalP"/>
    </source>
</evidence>
<feature type="signal peptide" evidence="10">
    <location>
        <begin position="1"/>
        <end position="26"/>
    </location>
</feature>
<dbReference type="InterPro" id="IPR050542">
    <property type="entry name" value="Glycosyl_Hydrlase18_Chitinase"/>
</dbReference>
<evidence type="ECO:0000313" key="12">
    <source>
        <dbReference type="EMBL" id="KAG2590876.1"/>
    </source>
</evidence>
<feature type="chain" id="PRO_5035731397" description="chitinase" evidence="10">
    <location>
        <begin position="27"/>
        <end position="303"/>
    </location>
</feature>
<keyword evidence="5" id="KW-1015">Disulfide bond</keyword>